<gene>
    <name evidence="8" type="primary">atpH</name>
    <name evidence="9" type="ORF">M3D15_05595</name>
</gene>
<name>A0ABT2HWW2_9MICO</name>
<comment type="similarity">
    <text evidence="8">Belongs to the ATPase delta chain family.</text>
</comment>
<dbReference type="Proteomes" id="UP001525379">
    <property type="component" value="Unassembled WGS sequence"/>
</dbReference>
<organism evidence="9 10">
    <name type="scientific">Pseudoclavibacter albus</name>
    <dbReference type="NCBI Taxonomy" id="272241"/>
    <lineage>
        <taxon>Bacteria</taxon>
        <taxon>Bacillati</taxon>
        <taxon>Actinomycetota</taxon>
        <taxon>Actinomycetes</taxon>
        <taxon>Micrococcales</taxon>
        <taxon>Microbacteriaceae</taxon>
        <taxon>Pseudoclavibacter</taxon>
    </lineage>
</organism>
<keyword evidence="7 8" id="KW-0066">ATP synthesis</keyword>
<evidence type="ECO:0000256" key="8">
    <source>
        <dbReference type="HAMAP-Rule" id="MF_01416"/>
    </source>
</evidence>
<dbReference type="PANTHER" id="PTHR11910">
    <property type="entry name" value="ATP SYNTHASE DELTA CHAIN"/>
    <property type="match status" value="1"/>
</dbReference>
<protein>
    <recommendedName>
        <fullName evidence="8">ATP synthase subunit delta</fullName>
    </recommendedName>
    <alternativeName>
        <fullName evidence="8">ATP synthase F(1) sector subunit delta</fullName>
    </alternativeName>
    <alternativeName>
        <fullName evidence="8">F-type ATPase subunit delta</fullName>
        <shortName evidence="8">F-ATPase subunit delta</shortName>
    </alternativeName>
</protein>
<proteinExistence type="inferred from homology"/>
<dbReference type="PROSITE" id="PS00389">
    <property type="entry name" value="ATPASE_DELTA"/>
    <property type="match status" value="1"/>
</dbReference>
<evidence type="ECO:0000256" key="2">
    <source>
        <dbReference type="ARBA" id="ARBA00022448"/>
    </source>
</evidence>
<comment type="function">
    <text evidence="8">This protein is part of the stalk that links CF(0) to CF(1). It either transmits conformational changes from CF(0) to CF(1) or is implicated in proton conduction.</text>
</comment>
<dbReference type="RefSeq" id="WP_206394663.1">
    <property type="nucleotide sequence ID" value="NZ_JAFDPW010000001.1"/>
</dbReference>
<evidence type="ECO:0000256" key="7">
    <source>
        <dbReference type="ARBA" id="ARBA00023310"/>
    </source>
</evidence>
<dbReference type="NCBIfam" id="NF009967">
    <property type="entry name" value="PRK13430.1"/>
    <property type="match status" value="1"/>
</dbReference>
<evidence type="ECO:0000256" key="6">
    <source>
        <dbReference type="ARBA" id="ARBA00023196"/>
    </source>
</evidence>
<evidence type="ECO:0000313" key="10">
    <source>
        <dbReference type="Proteomes" id="UP001525379"/>
    </source>
</evidence>
<keyword evidence="5 8" id="KW-0472">Membrane</keyword>
<comment type="function">
    <text evidence="8">F(1)F(0) ATP synthase produces ATP from ADP in the presence of a proton or sodium gradient. F-type ATPases consist of two structural domains, F(1) containing the extramembraneous catalytic core and F(0) containing the membrane proton channel, linked together by a central stalk and a peripheral stalk. During catalysis, ATP synthesis in the catalytic domain of F(1) is coupled via a rotary mechanism of the central stalk subunits to proton translocation.</text>
</comment>
<evidence type="ECO:0000256" key="3">
    <source>
        <dbReference type="ARBA" id="ARBA00022781"/>
    </source>
</evidence>
<reference evidence="9 10" key="1">
    <citation type="submission" date="2022-04" db="EMBL/GenBank/DDBJ databases">
        <title>Human microbiome associated bacterial genomes.</title>
        <authorList>
            <person name="Sandstrom S."/>
            <person name="Salamzade R."/>
            <person name="Kalan L.R."/>
        </authorList>
    </citation>
    <scope>NUCLEOTIDE SEQUENCE [LARGE SCALE GENOMIC DNA]</scope>
    <source>
        <strain evidence="10">p3-SID1799</strain>
    </source>
</reference>
<comment type="subcellular location">
    <subcellularLocation>
        <location evidence="8">Cell membrane</location>
        <topology evidence="8">Peripheral membrane protein</topology>
    </subcellularLocation>
    <subcellularLocation>
        <location evidence="1">Membrane</location>
    </subcellularLocation>
</comment>
<keyword evidence="3 8" id="KW-0375">Hydrogen ion transport</keyword>
<dbReference type="Pfam" id="PF00213">
    <property type="entry name" value="OSCP"/>
    <property type="match status" value="1"/>
</dbReference>
<dbReference type="EMBL" id="JALXSQ010000017">
    <property type="protein sequence ID" value="MCT2042807.1"/>
    <property type="molecule type" value="Genomic_DNA"/>
</dbReference>
<keyword evidence="2 8" id="KW-0813">Transport</keyword>
<evidence type="ECO:0000313" key="9">
    <source>
        <dbReference type="EMBL" id="MCT2042807.1"/>
    </source>
</evidence>
<dbReference type="HAMAP" id="MF_01416">
    <property type="entry name" value="ATP_synth_delta_bact"/>
    <property type="match status" value="1"/>
</dbReference>
<keyword evidence="6 8" id="KW-0139">CF(1)</keyword>
<sequence length="262" mass="27773">MGSATKQALTALSSELDSWGGDLAAAREVLATVGVFEKEASLRGALADSEHDNNRKRQLIERVLAASAGERARALLAAAASHRWSNDQDFLLGVQELGVRAVAQSSGKAQEISTELLAIAEAISEHGELELTLGSKLTAPAAKREIAERLFGGKVGEATLAVLLGLIEHPMGRRVRRLLSWGADIASAQAQRSVATVTSAAPLPAEQLTRLEAALSRKYGRQVQLATLIDPSVLGGIRVEFGDDVIDDTLASRLNDLRRALA</sequence>
<dbReference type="NCBIfam" id="TIGR01145">
    <property type="entry name" value="ATP_synt_delta"/>
    <property type="match status" value="1"/>
</dbReference>
<comment type="caution">
    <text evidence="9">The sequence shown here is derived from an EMBL/GenBank/DDBJ whole genome shotgun (WGS) entry which is preliminary data.</text>
</comment>
<dbReference type="InterPro" id="IPR020781">
    <property type="entry name" value="ATPase_OSCP/d_CS"/>
</dbReference>
<keyword evidence="4 8" id="KW-0406">Ion transport</keyword>
<evidence type="ECO:0000256" key="4">
    <source>
        <dbReference type="ARBA" id="ARBA00023065"/>
    </source>
</evidence>
<evidence type="ECO:0000256" key="5">
    <source>
        <dbReference type="ARBA" id="ARBA00023136"/>
    </source>
</evidence>
<evidence type="ECO:0000256" key="1">
    <source>
        <dbReference type="ARBA" id="ARBA00004370"/>
    </source>
</evidence>
<keyword evidence="8" id="KW-1003">Cell membrane</keyword>
<accession>A0ABT2HWW2</accession>
<dbReference type="PRINTS" id="PR00125">
    <property type="entry name" value="ATPASEDELTA"/>
</dbReference>
<keyword evidence="10" id="KW-1185">Reference proteome</keyword>
<dbReference type="InterPro" id="IPR000711">
    <property type="entry name" value="ATPase_OSCP/dsu"/>
</dbReference>